<keyword evidence="2" id="KW-1185">Reference proteome</keyword>
<dbReference type="InterPro" id="IPR011227">
    <property type="entry name" value="UCP029730"/>
</dbReference>
<evidence type="ECO:0000313" key="1">
    <source>
        <dbReference type="EMBL" id="MBK1646431.1"/>
    </source>
</evidence>
<dbReference type="EMBL" id="NRSD01000025">
    <property type="protein sequence ID" value="MBK1646431.1"/>
    <property type="molecule type" value="Genomic_DNA"/>
</dbReference>
<proteinExistence type="predicted"/>
<accession>A0A9X1BB76</accession>
<dbReference type="RefSeq" id="WP_200389246.1">
    <property type="nucleotide sequence ID" value="NZ_NRSD01000025.1"/>
</dbReference>
<dbReference type="SUPFAM" id="SSF53187">
    <property type="entry name" value="Zn-dependent exopeptidases"/>
    <property type="match status" value="1"/>
</dbReference>
<organism evidence="1 2">
    <name type="scientific">Thiocapsa imhoffii</name>
    <dbReference type="NCBI Taxonomy" id="382777"/>
    <lineage>
        <taxon>Bacteria</taxon>
        <taxon>Pseudomonadati</taxon>
        <taxon>Pseudomonadota</taxon>
        <taxon>Gammaproteobacteria</taxon>
        <taxon>Chromatiales</taxon>
        <taxon>Chromatiaceae</taxon>
        <taxon>Thiocapsa</taxon>
    </lineage>
</organism>
<gene>
    <name evidence="1" type="ORF">CKO25_17620</name>
</gene>
<sequence>MTSLCDPSEPEAFRIVNGAGAGRVVLVCDHASNRVPRRLGTLGLTPSQLDDHIAWDPGAEQVAQGLAQQLDAPLILSSFSRLVIDCNRPLGHPNSIAMISDGVTIPGNVNLSSDERRVRATTLFQPYHDAIDGLLSQRSGHACCLLSIHSFTPILDGQVRPWPVGVSHWDDPISARLMCNALADRGVGPVGNNEPYPITETIDYTIPVHTRKHKIPALMIEIRNDGLCTPLASTVWANHIAAAYLSLEEWLLQDDIGHR</sequence>
<reference evidence="1 2" key="1">
    <citation type="journal article" date="2020" name="Microorganisms">
        <title>Osmotic Adaptation and Compatible Solute Biosynthesis of Phototrophic Bacteria as Revealed from Genome Analyses.</title>
        <authorList>
            <person name="Imhoff J.F."/>
            <person name="Rahn T."/>
            <person name="Kunzel S."/>
            <person name="Keller A."/>
            <person name="Neulinger S.C."/>
        </authorList>
    </citation>
    <scope>NUCLEOTIDE SEQUENCE [LARGE SCALE GENOMIC DNA]</scope>
    <source>
        <strain evidence="1 2">DSM 21303</strain>
    </source>
</reference>
<dbReference type="InterPro" id="IPR007709">
    <property type="entry name" value="N-FG_amidohydro"/>
</dbReference>
<protein>
    <submittedName>
        <fullName evidence="1">N-formylglutamate amidohydrolase</fullName>
    </submittedName>
</protein>
<dbReference type="Gene3D" id="3.40.630.40">
    <property type="entry name" value="Zn-dependent exopeptidases"/>
    <property type="match status" value="1"/>
</dbReference>
<dbReference type="PIRSF" id="PIRSF029730">
    <property type="entry name" value="UCP029730"/>
    <property type="match status" value="1"/>
</dbReference>
<comment type="caution">
    <text evidence="1">The sequence shown here is derived from an EMBL/GenBank/DDBJ whole genome shotgun (WGS) entry which is preliminary data.</text>
</comment>
<dbReference type="AlphaFoldDB" id="A0A9X1BB76"/>
<evidence type="ECO:0000313" key="2">
    <source>
        <dbReference type="Proteomes" id="UP001138802"/>
    </source>
</evidence>
<dbReference type="Pfam" id="PF05013">
    <property type="entry name" value="FGase"/>
    <property type="match status" value="1"/>
</dbReference>
<dbReference type="Proteomes" id="UP001138802">
    <property type="component" value="Unassembled WGS sequence"/>
</dbReference>
<name>A0A9X1BB76_9GAMM</name>